<keyword evidence="2" id="KW-1185">Reference proteome</keyword>
<protein>
    <submittedName>
        <fullName evidence="1">Uncharacterized protein</fullName>
    </submittedName>
</protein>
<name>A0A0P1A6U1_PLAHL</name>
<dbReference type="GeneID" id="36395513"/>
<accession>A0A0P1A6U1</accession>
<reference evidence="2" key="1">
    <citation type="submission" date="2014-09" db="EMBL/GenBank/DDBJ databases">
        <authorList>
            <person name="Sharma Rahul"/>
            <person name="Thines Marco"/>
        </authorList>
    </citation>
    <scope>NUCLEOTIDE SEQUENCE [LARGE SCALE GENOMIC DNA]</scope>
</reference>
<proteinExistence type="predicted"/>
<evidence type="ECO:0000313" key="1">
    <source>
        <dbReference type="EMBL" id="CEG36140.1"/>
    </source>
</evidence>
<evidence type="ECO:0000313" key="2">
    <source>
        <dbReference type="Proteomes" id="UP000054928"/>
    </source>
</evidence>
<dbReference type="Proteomes" id="UP000054928">
    <property type="component" value="Unassembled WGS sequence"/>
</dbReference>
<dbReference type="RefSeq" id="XP_024572509.1">
    <property type="nucleotide sequence ID" value="XM_024716512.1"/>
</dbReference>
<organism evidence="1 2">
    <name type="scientific">Plasmopara halstedii</name>
    <name type="common">Downy mildew of sunflower</name>
    <dbReference type="NCBI Taxonomy" id="4781"/>
    <lineage>
        <taxon>Eukaryota</taxon>
        <taxon>Sar</taxon>
        <taxon>Stramenopiles</taxon>
        <taxon>Oomycota</taxon>
        <taxon>Peronosporomycetes</taxon>
        <taxon>Peronosporales</taxon>
        <taxon>Peronosporaceae</taxon>
        <taxon>Plasmopara</taxon>
    </lineage>
</organism>
<sequence length="51" mass="5742">MQDNHCQRSEGPRLRLDQLVLPNVTGPTAYYLLALNLQGNDLGVAEKKVYK</sequence>
<dbReference type="AlphaFoldDB" id="A0A0P1A6U1"/>
<dbReference type="EMBL" id="CCYD01000109">
    <property type="protein sequence ID" value="CEG36140.1"/>
    <property type="molecule type" value="Genomic_DNA"/>
</dbReference>